<dbReference type="InterPro" id="IPR015943">
    <property type="entry name" value="WD40/YVTN_repeat-like_dom_sf"/>
</dbReference>
<evidence type="ECO:0000259" key="2">
    <source>
        <dbReference type="PROSITE" id="PS50235"/>
    </source>
</evidence>
<organism evidence="3 4">
    <name type="scientific">Pichia membranifaciens NRRL Y-2026</name>
    <dbReference type="NCBI Taxonomy" id="763406"/>
    <lineage>
        <taxon>Eukaryota</taxon>
        <taxon>Fungi</taxon>
        <taxon>Dikarya</taxon>
        <taxon>Ascomycota</taxon>
        <taxon>Saccharomycotina</taxon>
        <taxon>Pichiomycetes</taxon>
        <taxon>Pichiales</taxon>
        <taxon>Pichiaceae</taxon>
        <taxon>Pichia</taxon>
    </lineage>
</organism>
<protein>
    <recommendedName>
        <fullName evidence="2">USP domain-containing protein</fullName>
    </recommendedName>
</protein>
<dbReference type="InterPro" id="IPR013520">
    <property type="entry name" value="Ribonucl_H"/>
</dbReference>
<keyword evidence="1" id="KW-0853">WD repeat</keyword>
<dbReference type="SMART" id="SM00479">
    <property type="entry name" value="EXOIII"/>
    <property type="match status" value="1"/>
</dbReference>
<dbReference type="Pfam" id="PF13423">
    <property type="entry name" value="UCH_1"/>
    <property type="match status" value="1"/>
</dbReference>
<accession>A0A1E3NQ42</accession>
<keyword evidence="4" id="KW-1185">Reference proteome</keyword>
<feature type="domain" description="USP" evidence="2">
    <location>
        <begin position="474"/>
        <end position="806"/>
    </location>
</feature>
<dbReference type="GO" id="GO:0000932">
    <property type="term" value="C:P-body"/>
    <property type="evidence" value="ECO:0007669"/>
    <property type="project" value="TreeGrafter"/>
</dbReference>
<dbReference type="GO" id="GO:0003676">
    <property type="term" value="F:nucleic acid binding"/>
    <property type="evidence" value="ECO:0007669"/>
    <property type="project" value="InterPro"/>
</dbReference>
<dbReference type="InterPro" id="IPR050785">
    <property type="entry name" value="PAN2-PAN3_catalytic_subunit"/>
</dbReference>
<dbReference type="SUPFAM" id="SSF53098">
    <property type="entry name" value="Ribonuclease H-like"/>
    <property type="match status" value="1"/>
</dbReference>
<dbReference type="AlphaFoldDB" id="A0A1E3NQ42"/>
<evidence type="ECO:0000313" key="3">
    <source>
        <dbReference type="EMBL" id="ODQ48234.1"/>
    </source>
</evidence>
<dbReference type="Gene3D" id="3.90.70.10">
    <property type="entry name" value="Cysteine proteinases"/>
    <property type="match status" value="1"/>
</dbReference>
<dbReference type="SUPFAM" id="SSF54001">
    <property type="entry name" value="Cysteine proteinases"/>
    <property type="match status" value="1"/>
</dbReference>
<evidence type="ECO:0000313" key="4">
    <source>
        <dbReference type="Proteomes" id="UP000094455"/>
    </source>
</evidence>
<dbReference type="STRING" id="763406.A0A1E3NQ42"/>
<dbReference type="GeneID" id="30179433"/>
<proteinExistence type="predicted"/>
<dbReference type="Gene3D" id="3.30.420.10">
    <property type="entry name" value="Ribonuclease H-like superfamily/Ribonuclease H"/>
    <property type="match status" value="1"/>
</dbReference>
<dbReference type="GO" id="GO:0004535">
    <property type="term" value="F:poly(A)-specific ribonuclease activity"/>
    <property type="evidence" value="ECO:0007669"/>
    <property type="project" value="TreeGrafter"/>
</dbReference>
<dbReference type="Gene3D" id="2.130.10.10">
    <property type="entry name" value="YVTN repeat-like/Quinoprotein amine dehydrogenase"/>
    <property type="match status" value="1"/>
</dbReference>
<dbReference type="PROSITE" id="PS50235">
    <property type="entry name" value="USP_3"/>
    <property type="match status" value="1"/>
</dbReference>
<dbReference type="PANTHER" id="PTHR15728">
    <property type="entry name" value="DEADENYLATION COMPLEX CATALYTIC SUBUNIT PAN2"/>
    <property type="match status" value="1"/>
</dbReference>
<dbReference type="InterPro" id="IPR028881">
    <property type="entry name" value="PAN2_UCH_dom"/>
</dbReference>
<dbReference type="GO" id="GO:0000289">
    <property type="term" value="P:nuclear-transcribed mRNA poly(A) tail shortening"/>
    <property type="evidence" value="ECO:0007669"/>
    <property type="project" value="TreeGrafter"/>
</dbReference>
<dbReference type="InterPro" id="IPR038765">
    <property type="entry name" value="Papain-like_cys_pep_sf"/>
</dbReference>
<reference evidence="3 4" key="1">
    <citation type="journal article" date="2016" name="Proc. Natl. Acad. Sci. U.S.A.">
        <title>Comparative genomics of biotechnologically important yeasts.</title>
        <authorList>
            <person name="Riley R."/>
            <person name="Haridas S."/>
            <person name="Wolfe K.H."/>
            <person name="Lopes M.R."/>
            <person name="Hittinger C.T."/>
            <person name="Goeker M."/>
            <person name="Salamov A.A."/>
            <person name="Wisecaver J.H."/>
            <person name="Long T.M."/>
            <person name="Calvey C.H."/>
            <person name="Aerts A.L."/>
            <person name="Barry K.W."/>
            <person name="Choi C."/>
            <person name="Clum A."/>
            <person name="Coughlan A.Y."/>
            <person name="Deshpande S."/>
            <person name="Douglass A.P."/>
            <person name="Hanson S.J."/>
            <person name="Klenk H.-P."/>
            <person name="LaButti K.M."/>
            <person name="Lapidus A."/>
            <person name="Lindquist E.A."/>
            <person name="Lipzen A.M."/>
            <person name="Meier-Kolthoff J.P."/>
            <person name="Ohm R.A."/>
            <person name="Otillar R.P."/>
            <person name="Pangilinan J.L."/>
            <person name="Peng Y."/>
            <person name="Rokas A."/>
            <person name="Rosa C.A."/>
            <person name="Scheuner C."/>
            <person name="Sibirny A.A."/>
            <person name="Slot J.C."/>
            <person name="Stielow J.B."/>
            <person name="Sun H."/>
            <person name="Kurtzman C.P."/>
            <person name="Blackwell M."/>
            <person name="Grigoriev I.V."/>
            <person name="Jeffries T.W."/>
        </authorList>
    </citation>
    <scope>NUCLEOTIDE SEQUENCE [LARGE SCALE GENOMIC DNA]</scope>
    <source>
        <strain evidence="3 4">NRRL Y-2026</strain>
    </source>
</reference>
<dbReference type="SUPFAM" id="SSF50978">
    <property type="entry name" value="WD40 repeat-like"/>
    <property type="match status" value="1"/>
</dbReference>
<dbReference type="CDD" id="cd06143">
    <property type="entry name" value="PAN2_exo"/>
    <property type="match status" value="1"/>
</dbReference>
<evidence type="ECO:0000256" key="1">
    <source>
        <dbReference type="ARBA" id="ARBA00022574"/>
    </source>
</evidence>
<dbReference type="InterPro" id="IPR048841">
    <property type="entry name" value="PAN2_N"/>
</dbReference>
<dbReference type="InterPro" id="IPR036397">
    <property type="entry name" value="RNaseH_sf"/>
</dbReference>
<dbReference type="EMBL" id="KV454002">
    <property type="protein sequence ID" value="ODQ48234.1"/>
    <property type="molecule type" value="Genomic_DNA"/>
</dbReference>
<dbReference type="InterPro" id="IPR012337">
    <property type="entry name" value="RNaseH-like_sf"/>
</dbReference>
<dbReference type="GO" id="GO:0031251">
    <property type="term" value="C:PAN complex"/>
    <property type="evidence" value="ECO:0007669"/>
    <property type="project" value="TreeGrafter"/>
</dbReference>
<dbReference type="Pfam" id="PF20770">
    <property type="entry name" value="PAN2_N"/>
    <property type="match status" value="1"/>
</dbReference>
<dbReference type="OrthoDB" id="16516at2759"/>
<name>A0A1E3NQ42_9ASCO</name>
<dbReference type="InterPro" id="IPR036322">
    <property type="entry name" value="WD40_repeat_dom_sf"/>
</dbReference>
<dbReference type="InterPro" id="IPR028889">
    <property type="entry name" value="USP"/>
</dbReference>
<dbReference type="RefSeq" id="XP_019019347.1">
    <property type="nucleotide sequence ID" value="XM_019162746.1"/>
</dbReference>
<sequence>MIQLNTTSVVRHPKNQAITSSDAQVLVSCVKFDDSHSLLWVGDSRGYLTSYSGPKMQLYTSVRAHNGPILKILNHKRGVLSLSFNSIRLGTKEGITLFNILSDELKGINSMSYTSNTQTELLVAGDKDATQSRIFKIDMINKRISSSFAYPHTVIFMETNLKYIVLGRSDGCVDILDPKSNRILESFECHSSGLSHISVKDSSLLTTGFSSKRGQFVPDNFVNSFDLKTLTASSPISFPAGASKVFHHPIIPNVILISSSMGHMNFLDIKTPSKLNIYQADITTYVTAFDLSSSGSFIAIVDALHNLHLWSRNAMGSSTEFALYNAPLTFPTPIAEVIPASNHLTSPNSPFSLIKLPAFHSQLLSAWPSDLVFDVGGLPNQIDPEILRSSELINGILIARYNKEKFGPRNVAEKYYNISQQTSEGANDLYNHEIFDLKSARGDVPNAYRQLSILYSKFGVDDFDFDFYNKTKFSGLEINSGNSFFNPILQLYRYIAPMFNYTLMALAEDVTEESNLLMELGYLYDMMHKSDGRHCAASNFQIIFSSIGETQNLGLTTDSNISRDDYKQRRMIQTFNRFLLERLSKDECKLYKTQTPNNLNDICGVYTETTIYSNFCSLTHKRVMMYHSIDINCLPSPPLIPTSVTILNYLEASMNKHIQQQIVCENCGYQHPVNASLVINNLSPVVVLNLDLNNQQMNEIRYLKGWLTPEFYYAQSPLGTPVLRSNVIGGVVSNLRKFELCGYTAQITNRQGESHLVTYSKIRTDPNDSGRWYLFNDFLVREVPEEEVLDISPWWKKPVVMIYKEVGIGNEFKPNVYMNNLNTSILHKDCLIEGTREGKTIEYHLLDNNETIKPGTLVALDAEFIELLPAEYEFSGEGTKSLVRPPTLSLARISVIRGEGPKEGECFIDDYIATSKHVHDYKTEFSGIVAGDLTPGVSKKSLVNLQVAYRRIWLLLNLGCVFVGHWLAGDFRMINIYVPPEQVRDTGLCFYLKKEKRKLGLKFLAHYVLDKEVQKGNHDSIEDSINALLLYKEYLKLKESGRLENMLFHLYFEGQMSRFKVPTEVTLRKPSNTKKDDNVNT</sequence>
<dbReference type="PANTHER" id="PTHR15728:SF0">
    <property type="entry name" value="PAN2-PAN3 DEADENYLATION COMPLEX CATALYTIC SUBUNIT PAN2"/>
    <property type="match status" value="1"/>
</dbReference>
<dbReference type="Proteomes" id="UP000094455">
    <property type="component" value="Unassembled WGS sequence"/>
</dbReference>
<gene>
    <name evidence="3" type="ORF">PICMEDRAFT_32168</name>
</gene>